<dbReference type="FunFam" id="3.40.30.10:FF:000007">
    <property type="entry name" value="Thioredoxin-dependent thiol peroxidase"/>
    <property type="match status" value="1"/>
</dbReference>
<evidence type="ECO:0000256" key="9">
    <source>
        <dbReference type="ARBA" id="ARBA00032824"/>
    </source>
</evidence>
<dbReference type="EMBL" id="JASKNE010000001">
    <property type="protein sequence ID" value="MDK1684186.1"/>
    <property type="molecule type" value="Genomic_DNA"/>
</dbReference>
<keyword evidence="7" id="KW-1015">Disulfide bond</keyword>
<organism evidence="15 16">
    <name type="scientific">Acinetobacter terrestris</name>
    <dbReference type="NCBI Taxonomy" id="2529843"/>
    <lineage>
        <taxon>Bacteria</taxon>
        <taxon>Pseudomonadati</taxon>
        <taxon>Pseudomonadota</taxon>
        <taxon>Gammaproteobacteria</taxon>
        <taxon>Moraxellales</taxon>
        <taxon>Moraxellaceae</taxon>
        <taxon>Acinetobacter</taxon>
        <taxon>Acinetobacter Taxon 24</taxon>
    </lineage>
</organism>
<evidence type="ECO:0000256" key="11">
    <source>
        <dbReference type="ARBA" id="ARBA00042639"/>
    </source>
</evidence>
<dbReference type="Proteomes" id="UP001241935">
    <property type="component" value="Unassembled WGS sequence"/>
</dbReference>
<comment type="catalytic activity">
    <reaction evidence="12">
        <text>a hydroperoxide + [thioredoxin]-dithiol = an alcohol + [thioredoxin]-disulfide + H2O</text>
        <dbReference type="Rhea" id="RHEA:62620"/>
        <dbReference type="Rhea" id="RHEA-COMP:10698"/>
        <dbReference type="Rhea" id="RHEA-COMP:10700"/>
        <dbReference type="ChEBI" id="CHEBI:15377"/>
        <dbReference type="ChEBI" id="CHEBI:29950"/>
        <dbReference type="ChEBI" id="CHEBI:30879"/>
        <dbReference type="ChEBI" id="CHEBI:35924"/>
        <dbReference type="ChEBI" id="CHEBI:50058"/>
        <dbReference type="EC" id="1.11.1.24"/>
    </reaction>
</comment>
<dbReference type="PROSITE" id="PS51352">
    <property type="entry name" value="THIOREDOXIN_2"/>
    <property type="match status" value="1"/>
</dbReference>
<evidence type="ECO:0000259" key="14">
    <source>
        <dbReference type="PROSITE" id="PS51352"/>
    </source>
</evidence>
<dbReference type="Pfam" id="PF00578">
    <property type="entry name" value="AhpC-TSA"/>
    <property type="match status" value="1"/>
</dbReference>
<evidence type="ECO:0000256" key="2">
    <source>
        <dbReference type="ARBA" id="ARBA00011245"/>
    </source>
</evidence>
<evidence type="ECO:0000256" key="6">
    <source>
        <dbReference type="ARBA" id="ARBA00023002"/>
    </source>
</evidence>
<dbReference type="SUPFAM" id="SSF52833">
    <property type="entry name" value="Thioredoxin-like"/>
    <property type="match status" value="1"/>
</dbReference>
<comment type="similarity">
    <text evidence="10">Belongs to the peroxiredoxin family. BCP/PrxQ subfamily.</text>
</comment>
<protein>
    <recommendedName>
        <fullName evidence="3">thioredoxin-dependent peroxiredoxin</fullName>
        <ecNumber evidence="3">1.11.1.24</ecNumber>
    </recommendedName>
    <alternativeName>
        <fullName evidence="9">Thioredoxin peroxidase</fullName>
    </alternativeName>
    <alternativeName>
        <fullName evidence="11">Thioredoxin-dependent peroxiredoxin Bcp</fullName>
    </alternativeName>
</protein>
<keyword evidence="6 15" id="KW-0560">Oxidoreductase</keyword>
<evidence type="ECO:0000256" key="13">
    <source>
        <dbReference type="SAM" id="SignalP"/>
    </source>
</evidence>
<dbReference type="PANTHER" id="PTHR42801:SF4">
    <property type="entry name" value="AHPC_TSA FAMILY PROTEIN"/>
    <property type="match status" value="1"/>
</dbReference>
<dbReference type="GO" id="GO:0034599">
    <property type="term" value="P:cellular response to oxidative stress"/>
    <property type="evidence" value="ECO:0007669"/>
    <property type="project" value="TreeGrafter"/>
</dbReference>
<dbReference type="InterPro" id="IPR013766">
    <property type="entry name" value="Thioredoxin_domain"/>
</dbReference>
<keyword evidence="8" id="KW-0676">Redox-active center</keyword>
<dbReference type="PANTHER" id="PTHR42801">
    <property type="entry name" value="THIOREDOXIN-DEPENDENT PEROXIDE REDUCTASE"/>
    <property type="match status" value="1"/>
</dbReference>
<reference evidence="15" key="1">
    <citation type="submission" date="2023-04" db="EMBL/GenBank/DDBJ databases">
        <title>The environmental microbiomes in feedlot watering bowls are a reservoir of florfenicol resistance for bovine respiratory disease pathogens.</title>
        <authorList>
            <person name="Kos D.W."/>
            <person name="Ruzzini A.C."/>
            <person name="Schreiner B."/>
            <person name="Jelinski M.D."/>
        </authorList>
    </citation>
    <scope>NUCLEOTIDE SEQUENCE</scope>
    <source>
        <strain evidence="15">WB3</strain>
    </source>
</reference>
<evidence type="ECO:0000256" key="3">
    <source>
        <dbReference type="ARBA" id="ARBA00013017"/>
    </source>
</evidence>
<comment type="function">
    <text evidence="1">Thiol-specific peroxidase that catalyzes the reduction of hydrogen peroxide and organic hydroperoxides to water and alcohols, respectively. Plays a role in cell protection against oxidative stress by detoxifying peroxides and as sensor of hydrogen peroxide-mediated signaling events.</text>
</comment>
<evidence type="ECO:0000313" key="16">
    <source>
        <dbReference type="Proteomes" id="UP001241935"/>
    </source>
</evidence>
<gene>
    <name evidence="15" type="ORF">QOR41_10105</name>
</gene>
<evidence type="ECO:0000256" key="7">
    <source>
        <dbReference type="ARBA" id="ARBA00023157"/>
    </source>
</evidence>
<comment type="subunit">
    <text evidence="2">Monomer.</text>
</comment>
<feature type="domain" description="Thioredoxin" evidence="14">
    <location>
        <begin position="45"/>
        <end position="194"/>
    </location>
</feature>
<name>A0AAW6UUX5_9GAMM</name>
<dbReference type="EC" id="1.11.1.24" evidence="3"/>
<evidence type="ECO:0000256" key="8">
    <source>
        <dbReference type="ARBA" id="ARBA00023284"/>
    </source>
</evidence>
<dbReference type="AlphaFoldDB" id="A0AAW6UUX5"/>
<dbReference type="InterPro" id="IPR050924">
    <property type="entry name" value="Peroxiredoxin_BCP/PrxQ"/>
</dbReference>
<evidence type="ECO:0000256" key="4">
    <source>
        <dbReference type="ARBA" id="ARBA00022559"/>
    </source>
</evidence>
<evidence type="ECO:0000256" key="12">
    <source>
        <dbReference type="ARBA" id="ARBA00049091"/>
    </source>
</evidence>
<dbReference type="RefSeq" id="WP_284067183.1">
    <property type="nucleotide sequence ID" value="NZ_JASKNE010000001.1"/>
</dbReference>
<evidence type="ECO:0000256" key="1">
    <source>
        <dbReference type="ARBA" id="ARBA00003330"/>
    </source>
</evidence>
<keyword evidence="4 15" id="KW-0575">Peroxidase</keyword>
<accession>A0AAW6UUX5</accession>
<keyword evidence="5" id="KW-0049">Antioxidant</keyword>
<dbReference type="GO" id="GO:0005737">
    <property type="term" value="C:cytoplasm"/>
    <property type="evidence" value="ECO:0007669"/>
    <property type="project" value="TreeGrafter"/>
</dbReference>
<evidence type="ECO:0000256" key="5">
    <source>
        <dbReference type="ARBA" id="ARBA00022862"/>
    </source>
</evidence>
<sequence length="194" mass="21638">MNASKICKSKLCKITLLCISLSLSLTQFASAESSIFSKSETSQKQWVGKSAPAFKLQDQNSKWHSLSQYKGKWIVLYFYPKDNSPGCTQEANQFKALYPQFLKSNAVVLGVSLDDVKSHQKFSEKLGLPFPILADNNHQLADQFGIVSNLGITKIAKRESFLIDPKGTIVYHYNSVNTQSHAAQVLADIQKFSK</sequence>
<dbReference type="GO" id="GO:0045454">
    <property type="term" value="P:cell redox homeostasis"/>
    <property type="evidence" value="ECO:0007669"/>
    <property type="project" value="TreeGrafter"/>
</dbReference>
<dbReference type="InterPro" id="IPR036249">
    <property type="entry name" value="Thioredoxin-like_sf"/>
</dbReference>
<proteinExistence type="inferred from homology"/>
<keyword evidence="13" id="KW-0732">Signal</keyword>
<dbReference type="InterPro" id="IPR000866">
    <property type="entry name" value="AhpC/TSA"/>
</dbReference>
<comment type="caution">
    <text evidence="15">The sequence shown here is derived from an EMBL/GenBank/DDBJ whole genome shotgun (WGS) entry which is preliminary data.</text>
</comment>
<dbReference type="GO" id="GO:0008379">
    <property type="term" value="F:thioredoxin peroxidase activity"/>
    <property type="evidence" value="ECO:0007669"/>
    <property type="project" value="TreeGrafter"/>
</dbReference>
<evidence type="ECO:0000313" key="15">
    <source>
        <dbReference type="EMBL" id="MDK1684186.1"/>
    </source>
</evidence>
<feature type="signal peptide" evidence="13">
    <location>
        <begin position="1"/>
        <end position="31"/>
    </location>
</feature>
<feature type="chain" id="PRO_5043543617" description="thioredoxin-dependent peroxiredoxin" evidence="13">
    <location>
        <begin position="32"/>
        <end position="194"/>
    </location>
</feature>
<dbReference type="CDD" id="cd03017">
    <property type="entry name" value="PRX_BCP"/>
    <property type="match status" value="1"/>
</dbReference>
<evidence type="ECO:0000256" key="10">
    <source>
        <dbReference type="ARBA" id="ARBA00038489"/>
    </source>
</evidence>
<dbReference type="Gene3D" id="3.40.30.10">
    <property type="entry name" value="Glutaredoxin"/>
    <property type="match status" value="1"/>
</dbReference>